<gene>
    <name evidence="4" type="ORF">BD311DRAFT_766718</name>
</gene>
<reference evidence="4" key="1">
    <citation type="submission" date="2019-01" db="EMBL/GenBank/DDBJ databases">
        <title>Draft genome sequences of three monokaryotic isolates of the white-rot basidiomycete fungus Dichomitus squalens.</title>
        <authorList>
            <consortium name="DOE Joint Genome Institute"/>
            <person name="Lopez S.C."/>
            <person name="Andreopoulos B."/>
            <person name="Pangilinan J."/>
            <person name="Lipzen A."/>
            <person name="Riley R."/>
            <person name="Ahrendt S."/>
            <person name="Ng V."/>
            <person name="Barry K."/>
            <person name="Daum C."/>
            <person name="Grigoriev I.V."/>
            <person name="Hilden K.S."/>
            <person name="Makela M.R."/>
            <person name="de Vries R.P."/>
        </authorList>
    </citation>
    <scope>NUCLEOTIDE SEQUENCE [LARGE SCALE GENOMIC DNA]</scope>
    <source>
        <strain evidence="4">OM18370.1</strain>
    </source>
</reference>
<proteinExistence type="predicted"/>
<organism evidence="4">
    <name type="scientific">Dichomitus squalens</name>
    <dbReference type="NCBI Taxonomy" id="114155"/>
    <lineage>
        <taxon>Eukaryota</taxon>
        <taxon>Fungi</taxon>
        <taxon>Dikarya</taxon>
        <taxon>Basidiomycota</taxon>
        <taxon>Agaricomycotina</taxon>
        <taxon>Agaricomycetes</taxon>
        <taxon>Polyporales</taxon>
        <taxon>Polyporaceae</taxon>
        <taxon>Dichomitus</taxon>
    </lineage>
</organism>
<dbReference type="CDD" id="cd06257">
    <property type="entry name" value="DnaJ"/>
    <property type="match status" value="1"/>
</dbReference>
<dbReference type="InterPro" id="IPR036869">
    <property type="entry name" value="J_dom_sf"/>
</dbReference>
<evidence type="ECO:0000256" key="2">
    <source>
        <dbReference type="SAM" id="Phobius"/>
    </source>
</evidence>
<evidence type="ECO:0000313" key="4">
    <source>
        <dbReference type="EMBL" id="TBU24317.1"/>
    </source>
</evidence>
<name>A0A4Q9MCP9_9APHY</name>
<dbReference type="SUPFAM" id="SSF46565">
    <property type="entry name" value="Chaperone J-domain"/>
    <property type="match status" value="1"/>
</dbReference>
<dbReference type="Pfam" id="PF00226">
    <property type="entry name" value="DnaJ"/>
    <property type="match status" value="1"/>
</dbReference>
<dbReference type="Proteomes" id="UP000292957">
    <property type="component" value="Unassembled WGS sequence"/>
</dbReference>
<dbReference type="InterPro" id="IPR001623">
    <property type="entry name" value="DnaJ_domain"/>
</dbReference>
<feature type="transmembrane region" description="Helical" evidence="2">
    <location>
        <begin position="157"/>
        <end position="179"/>
    </location>
</feature>
<accession>A0A4Q9MCP9</accession>
<evidence type="ECO:0000259" key="3">
    <source>
        <dbReference type="PROSITE" id="PS50076"/>
    </source>
</evidence>
<keyword evidence="2" id="KW-0812">Transmembrane</keyword>
<dbReference type="EMBL" id="ML143482">
    <property type="protein sequence ID" value="TBU24317.1"/>
    <property type="molecule type" value="Genomic_DNA"/>
</dbReference>
<dbReference type="SMART" id="SM00271">
    <property type="entry name" value="DnaJ"/>
    <property type="match status" value="1"/>
</dbReference>
<dbReference type="Gene3D" id="1.10.287.110">
    <property type="entry name" value="DnaJ domain"/>
    <property type="match status" value="1"/>
</dbReference>
<dbReference type="PROSITE" id="PS50076">
    <property type="entry name" value="DNAJ_2"/>
    <property type="match status" value="1"/>
</dbReference>
<keyword evidence="2" id="KW-0472">Membrane</keyword>
<dbReference type="OrthoDB" id="445556at2759"/>
<sequence length="237" mass="26796">MQINCVMHKHLSLLRLSGASHARYASTSAGPYPFPAHAHPTPHQIFHLPLGASQKEIKARYYDLVRVHHPDAPCVRDLSPAIRRSRFQAITAAYDILRGKKSGSFGGTGDIYRDELLRRKRAWAAHEQSRRRSGPLWEETPARGWTASADDRWKDRVILFVGILALGAGLGPALIWPSYTASQQAHLSASRNLAQARKEAREFGEERRKEINRRVQEYKEKQAKERPPEEVMSSSTS</sequence>
<protein>
    <recommendedName>
        <fullName evidence="3">J domain-containing protein</fullName>
    </recommendedName>
</protein>
<feature type="domain" description="J" evidence="3">
    <location>
        <begin position="41"/>
        <end position="102"/>
    </location>
</feature>
<feature type="compositionally biased region" description="Basic and acidic residues" evidence="1">
    <location>
        <begin position="196"/>
        <end position="229"/>
    </location>
</feature>
<dbReference type="AlphaFoldDB" id="A0A4Q9MCP9"/>
<evidence type="ECO:0000256" key="1">
    <source>
        <dbReference type="SAM" id="MobiDB-lite"/>
    </source>
</evidence>
<keyword evidence="2" id="KW-1133">Transmembrane helix</keyword>
<feature type="region of interest" description="Disordered" evidence="1">
    <location>
        <begin position="195"/>
        <end position="237"/>
    </location>
</feature>